<dbReference type="SUPFAM" id="SSF52833">
    <property type="entry name" value="Thioredoxin-like"/>
    <property type="match status" value="1"/>
</dbReference>
<evidence type="ECO:0000259" key="6">
    <source>
        <dbReference type="PROSITE" id="PS51352"/>
    </source>
</evidence>
<dbReference type="Proteomes" id="UP000184532">
    <property type="component" value="Unassembled WGS sequence"/>
</dbReference>
<dbReference type="EMBL" id="FQWL01000003">
    <property type="protein sequence ID" value="SHG65854.1"/>
    <property type="molecule type" value="Genomic_DNA"/>
</dbReference>
<name>A0A1M5LL39_9FLAO</name>
<keyword evidence="5" id="KW-0812">Transmembrane</keyword>
<feature type="binding site" evidence="3">
    <location>
        <position position="99"/>
    </location>
    <ligand>
        <name>Cu cation</name>
        <dbReference type="ChEBI" id="CHEBI:23378"/>
    </ligand>
</feature>
<dbReference type="InterPro" id="IPR013766">
    <property type="entry name" value="Thioredoxin_domain"/>
</dbReference>
<evidence type="ECO:0000256" key="2">
    <source>
        <dbReference type="ARBA" id="ARBA00023008"/>
    </source>
</evidence>
<feature type="disulfide bond" description="Redox-active" evidence="4">
    <location>
        <begin position="99"/>
        <end position="103"/>
    </location>
</feature>
<dbReference type="RefSeq" id="WP_073178983.1">
    <property type="nucleotide sequence ID" value="NZ_FQWL01000003.1"/>
</dbReference>
<dbReference type="Gene3D" id="3.40.30.10">
    <property type="entry name" value="Glutaredoxin"/>
    <property type="match status" value="1"/>
</dbReference>
<keyword evidence="3" id="KW-0479">Metal-binding</keyword>
<proteinExistence type="inferred from homology"/>
<dbReference type="PROSITE" id="PS51352">
    <property type="entry name" value="THIOREDOXIN_2"/>
    <property type="match status" value="1"/>
</dbReference>
<comment type="similarity">
    <text evidence="1">Belongs to the SCO1/2 family.</text>
</comment>
<keyword evidence="8" id="KW-1185">Reference proteome</keyword>
<feature type="domain" description="Thioredoxin" evidence="6">
    <location>
        <begin position="61"/>
        <end position="224"/>
    </location>
</feature>
<organism evidence="7 8">
    <name type="scientific">Flagellimonas flava</name>
    <dbReference type="NCBI Taxonomy" id="570519"/>
    <lineage>
        <taxon>Bacteria</taxon>
        <taxon>Pseudomonadati</taxon>
        <taxon>Bacteroidota</taxon>
        <taxon>Flavobacteriia</taxon>
        <taxon>Flavobacteriales</taxon>
        <taxon>Flavobacteriaceae</taxon>
        <taxon>Flagellimonas</taxon>
    </lineage>
</organism>
<sequence>MPTGATSKKKYTYVWVSAVVLVFGIFAIHEISKKLKEGSMVETDRMSVANIQKKLGFVVSNGKKRRVPSFSFLNQDSILVSEKDYLGKVYLVEFFFTTCPTICPIMTKNLVELQNTFEEYPDFGVASFTINPRYDTPSILKKYAEGYGVNDKDWNFLTGDRDAIYKLAQEGFYIVANEVEDAPGGFEHSGMFALVDKEGYIRSRDDENGNPLIYYRGTITEKQGVNKEGEPQQITMLKEDIKKLLLEE</sequence>
<keyword evidence="5" id="KW-1133">Transmembrane helix</keyword>
<dbReference type="OrthoDB" id="9811998at2"/>
<dbReference type="AlphaFoldDB" id="A0A1M5LL39"/>
<gene>
    <name evidence="7" type="ORF">SAMN04488116_1971</name>
</gene>
<keyword evidence="2 3" id="KW-0186">Copper</keyword>
<protein>
    <submittedName>
        <fullName evidence="7">Protein SCO1/2</fullName>
    </submittedName>
</protein>
<reference evidence="8" key="1">
    <citation type="submission" date="2016-11" db="EMBL/GenBank/DDBJ databases">
        <authorList>
            <person name="Varghese N."/>
            <person name="Submissions S."/>
        </authorList>
    </citation>
    <scope>NUCLEOTIDE SEQUENCE [LARGE SCALE GENOMIC DNA]</scope>
    <source>
        <strain evidence="8">DSM 22638</strain>
    </source>
</reference>
<dbReference type="PANTHER" id="PTHR12151">
    <property type="entry name" value="ELECTRON TRANSPORT PROTIN SCO1/SENC FAMILY MEMBER"/>
    <property type="match status" value="1"/>
</dbReference>
<evidence type="ECO:0000313" key="7">
    <source>
        <dbReference type="EMBL" id="SHG65854.1"/>
    </source>
</evidence>
<evidence type="ECO:0000256" key="1">
    <source>
        <dbReference type="ARBA" id="ARBA00010996"/>
    </source>
</evidence>
<dbReference type="PANTHER" id="PTHR12151:SF25">
    <property type="entry name" value="LINALOOL DEHYDRATASE_ISOMERASE DOMAIN-CONTAINING PROTEIN"/>
    <property type="match status" value="1"/>
</dbReference>
<evidence type="ECO:0000256" key="5">
    <source>
        <dbReference type="SAM" id="Phobius"/>
    </source>
</evidence>
<keyword evidence="5" id="KW-0472">Membrane</keyword>
<dbReference type="CDD" id="cd02968">
    <property type="entry name" value="SCO"/>
    <property type="match status" value="1"/>
</dbReference>
<dbReference type="GO" id="GO:0046872">
    <property type="term" value="F:metal ion binding"/>
    <property type="evidence" value="ECO:0007669"/>
    <property type="project" value="UniProtKB-KW"/>
</dbReference>
<evidence type="ECO:0000256" key="4">
    <source>
        <dbReference type="PIRSR" id="PIRSR603782-2"/>
    </source>
</evidence>
<dbReference type="InterPro" id="IPR036249">
    <property type="entry name" value="Thioredoxin-like_sf"/>
</dbReference>
<feature type="transmembrane region" description="Helical" evidence="5">
    <location>
        <begin position="12"/>
        <end position="31"/>
    </location>
</feature>
<feature type="binding site" evidence="3">
    <location>
        <position position="188"/>
    </location>
    <ligand>
        <name>Cu cation</name>
        <dbReference type="ChEBI" id="CHEBI:23378"/>
    </ligand>
</feature>
<keyword evidence="4" id="KW-1015">Disulfide bond</keyword>
<feature type="binding site" evidence="3">
    <location>
        <position position="103"/>
    </location>
    <ligand>
        <name>Cu cation</name>
        <dbReference type="ChEBI" id="CHEBI:23378"/>
    </ligand>
</feature>
<evidence type="ECO:0000256" key="3">
    <source>
        <dbReference type="PIRSR" id="PIRSR603782-1"/>
    </source>
</evidence>
<evidence type="ECO:0000313" key="8">
    <source>
        <dbReference type="Proteomes" id="UP000184532"/>
    </source>
</evidence>
<dbReference type="STRING" id="570519.SAMN04488116_1971"/>
<accession>A0A1M5LL39</accession>
<dbReference type="Pfam" id="PF02630">
    <property type="entry name" value="SCO1-SenC"/>
    <property type="match status" value="1"/>
</dbReference>
<dbReference type="InterPro" id="IPR003782">
    <property type="entry name" value="SCO1/SenC"/>
</dbReference>